<comment type="caution">
    <text evidence="3">The sequence shown here is derived from an EMBL/GenBank/DDBJ whole genome shotgun (WGS) entry which is preliminary data.</text>
</comment>
<proteinExistence type="predicted"/>
<dbReference type="Proteomes" id="UP001501126">
    <property type="component" value="Unassembled WGS sequence"/>
</dbReference>
<dbReference type="PANTHER" id="PTHR44858:SF1">
    <property type="entry name" value="UDP-N-ACETYLGLUCOSAMINE--PEPTIDE N-ACETYLGLUCOSAMINYLTRANSFERASE SPINDLY-RELATED"/>
    <property type="match status" value="1"/>
</dbReference>
<dbReference type="InterPro" id="IPR050498">
    <property type="entry name" value="Ycf3"/>
</dbReference>
<keyword evidence="1" id="KW-0677">Repeat</keyword>
<evidence type="ECO:0000313" key="3">
    <source>
        <dbReference type="EMBL" id="GAA0874924.1"/>
    </source>
</evidence>
<keyword evidence="2" id="KW-0802">TPR repeat</keyword>
<dbReference type="EMBL" id="BAAAFH010000007">
    <property type="protein sequence ID" value="GAA0874924.1"/>
    <property type="molecule type" value="Genomic_DNA"/>
</dbReference>
<gene>
    <name evidence="3" type="ORF">GCM10009118_13320</name>
</gene>
<keyword evidence="4" id="KW-1185">Reference proteome</keyword>
<name>A0ABP3XZT8_9FLAO</name>
<reference evidence="4" key="1">
    <citation type="journal article" date="2019" name="Int. J. Syst. Evol. Microbiol.">
        <title>The Global Catalogue of Microorganisms (GCM) 10K type strain sequencing project: providing services to taxonomists for standard genome sequencing and annotation.</title>
        <authorList>
            <consortium name="The Broad Institute Genomics Platform"/>
            <consortium name="The Broad Institute Genome Sequencing Center for Infectious Disease"/>
            <person name="Wu L."/>
            <person name="Ma J."/>
        </authorList>
    </citation>
    <scope>NUCLEOTIDE SEQUENCE [LARGE SCALE GENOMIC DNA]</scope>
    <source>
        <strain evidence="4">JCM 16083</strain>
    </source>
</reference>
<evidence type="ECO:0000256" key="1">
    <source>
        <dbReference type="ARBA" id="ARBA00022737"/>
    </source>
</evidence>
<dbReference type="InterPro" id="IPR019734">
    <property type="entry name" value="TPR_rpt"/>
</dbReference>
<dbReference type="PANTHER" id="PTHR44858">
    <property type="entry name" value="TETRATRICOPEPTIDE REPEAT PROTEIN 6"/>
    <property type="match status" value="1"/>
</dbReference>
<evidence type="ECO:0000313" key="4">
    <source>
        <dbReference type="Proteomes" id="UP001501126"/>
    </source>
</evidence>
<evidence type="ECO:0008006" key="5">
    <source>
        <dbReference type="Google" id="ProtNLM"/>
    </source>
</evidence>
<sequence length="201" mass="23451">MFLILLSCDSSNEDLLTKASSIYDSQMSHKEHLIEMNRIDSLHFYTNIADSLFEKKKLKEGINFLDSALNFANYNDEIKILKERVVHLVSLKRYEAAIEDYSTLIKSEEESKDYYFERAICYKNRNEIPLAVDDLRKAIRLGHEEADKLHNKINPIRKRISYYVTRCCDGTTSNSTGRGTCSHHGGVCNWSEPVYEEYRKY</sequence>
<dbReference type="SUPFAM" id="SSF48452">
    <property type="entry name" value="TPR-like"/>
    <property type="match status" value="1"/>
</dbReference>
<evidence type="ECO:0000256" key="2">
    <source>
        <dbReference type="ARBA" id="ARBA00022803"/>
    </source>
</evidence>
<accession>A0ABP3XZT8</accession>
<dbReference type="SMART" id="SM00028">
    <property type="entry name" value="TPR"/>
    <property type="match status" value="3"/>
</dbReference>
<organism evidence="3 4">
    <name type="scientific">Wandonia haliotis</name>
    <dbReference type="NCBI Taxonomy" id="574963"/>
    <lineage>
        <taxon>Bacteria</taxon>
        <taxon>Pseudomonadati</taxon>
        <taxon>Bacteroidota</taxon>
        <taxon>Flavobacteriia</taxon>
        <taxon>Flavobacteriales</taxon>
        <taxon>Crocinitomicaceae</taxon>
        <taxon>Wandonia</taxon>
    </lineage>
</organism>
<dbReference type="Gene3D" id="1.25.40.10">
    <property type="entry name" value="Tetratricopeptide repeat domain"/>
    <property type="match status" value="1"/>
</dbReference>
<dbReference type="InterPro" id="IPR011990">
    <property type="entry name" value="TPR-like_helical_dom_sf"/>
</dbReference>
<protein>
    <recommendedName>
        <fullName evidence="5">Tetratricopeptide repeat protein</fullName>
    </recommendedName>
</protein>